<reference evidence="1" key="1">
    <citation type="journal article" date="1999" name="Methods Enzymol.">
        <title>High-efficiency full-length cDNA cloning.</title>
        <authorList>
            <person name="Carninci P."/>
            <person name="Hayashizaki Y."/>
        </authorList>
    </citation>
    <scope>NUCLEOTIDE SEQUENCE</scope>
    <source>
        <strain evidence="1">C57BL/6J</strain>
        <tissue evidence="1">Testis</tissue>
    </source>
</reference>
<gene>
    <name evidence="2" type="primary">Gm10572</name>
</gene>
<dbReference type="AlphaFoldDB" id="Q3V2K5"/>
<accession>Q3V2K5</accession>
<dbReference type="MGI" id="MGI:3642540">
    <property type="gene designation" value="Gm10572"/>
</dbReference>
<dbReference type="AGR" id="MGI:3642540"/>
<evidence type="ECO:0000313" key="1">
    <source>
        <dbReference type="EMBL" id="BAE20792.1"/>
    </source>
</evidence>
<protein>
    <submittedName>
        <fullName evidence="1">Uncharacterized protein</fullName>
    </submittedName>
</protein>
<evidence type="ECO:0000313" key="2">
    <source>
        <dbReference type="MGI" id="MGI:3642540"/>
    </source>
</evidence>
<name>Q3V2K5_MOUSE</name>
<reference evidence="1" key="5">
    <citation type="journal article" date="2002" name="Nature">
        <title>Analysis of the mouse transcriptome based on functional annotation of 60,770 full-length cDNAs.</title>
        <authorList>
            <consortium name="The FANTOM Consortium and the RIKEN Genome Exploration Research Group Phase I and II Team"/>
        </authorList>
    </citation>
    <scope>NUCLEOTIDE SEQUENCE</scope>
    <source>
        <strain evidence="1">C57BL/6J</strain>
        <tissue evidence="1">Testis</tissue>
    </source>
</reference>
<sequence>MGLGKVLHSKGPIKLWSKKASNTQWKWLGEDPVLIENKHVVFFSGEGRTVTPKRVWMAQAGGFSRDLSGTLTALTLDGVALLVLGTGQMDTASPTPTVLVL</sequence>
<organism evidence="1">
    <name type="scientific">Mus musculus</name>
    <name type="common">Mouse</name>
    <dbReference type="NCBI Taxonomy" id="10090"/>
    <lineage>
        <taxon>Eukaryota</taxon>
        <taxon>Metazoa</taxon>
        <taxon>Chordata</taxon>
        <taxon>Craniata</taxon>
        <taxon>Vertebrata</taxon>
        <taxon>Euteleostomi</taxon>
        <taxon>Mammalia</taxon>
        <taxon>Eutheria</taxon>
        <taxon>Euarchontoglires</taxon>
        <taxon>Glires</taxon>
        <taxon>Rodentia</taxon>
        <taxon>Myomorpha</taxon>
        <taxon>Muroidea</taxon>
        <taxon>Muridae</taxon>
        <taxon>Murinae</taxon>
        <taxon>Mus</taxon>
        <taxon>Mus</taxon>
    </lineage>
</organism>
<reference evidence="1" key="2">
    <citation type="journal article" date="2000" name="Genome Res.">
        <title>Normalization and subtraction of cap-trapper-selected cDNAs to prepare full-length cDNA libraries for rapid discovery of new genes.</title>
        <authorList>
            <person name="Carninci P."/>
            <person name="Shibata Y."/>
            <person name="Hayatsu N."/>
            <person name="Sugahara Y."/>
            <person name="Shibata K."/>
            <person name="Itoh M."/>
            <person name="Konno H."/>
            <person name="Okazaki Y."/>
            <person name="Muramatsu M."/>
            <person name="Hayashizaki Y."/>
        </authorList>
    </citation>
    <scope>NUCLEOTIDE SEQUENCE</scope>
    <source>
        <strain evidence="1">C57BL/6J</strain>
        <tissue evidence="1">Testis</tissue>
    </source>
</reference>
<reference evidence="1" key="7">
    <citation type="journal article" date="2005" name="Science">
        <title>The Transcriptional Landscape of the Mammalian Genome.</title>
        <authorList>
            <consortium name="The FANTOM Consortium"/>
            <consortium name="Riken Genome Exploration Research Group and Genome Science Group (Genome Network Project Core Group)"/>
        </authorList>
    </citation>
    <scope>NUCLEOTIDE SEQUENCE</scope>
    <source>
        <strain evidence="1">C57BL/6J</strain>
        <tissue evidence="1">Testis</tissue>
    </source>
</reference>
<dbReference type="EMBL" id="AK131743">
    <property type="protein sequence ID" value="BAE20792.1"/>
    <property type="molecule type" value="mRNA"/>
</dbReference>
<reference evidence="1" key="6">
    <citation type="submission" date="2004-03" db="EMBL/GenBank/DDBJ databases">
        <authorList>
            <person name="Arakawa T."/>
            <person name="Carninci P."/>
            <person name="Fukuda S."/>
            <person name="Hashizume W."/>
            <person name="Hayashida K."/>
            <person name="Hori F."/>
            <person name="Iida J."/>
            <person name="Imamura K."/>
            <person name="Imotani K."/>
            <person name="Itoh M."/>
            <person name="Kanagawa S."/>
            <person name="Kawai J."/>
            <person name="Kojima M."/>
            <person name="Konno H."/>
            <person name="Murata M."/>
            <person name="Nakamura M."/>
            <person name="Ninomiya N."/>
            <person name="Nishiyori H."/>
            <person name="Nomura K."/>
            <person name="Ohno M."/>
            <person name="Sakazume N."/>
            <person name="Sano H."/>
            <person name="Sasaki D."/>
            <person name="Shibata K."/>
            <person name="Shiraki T."/>
            <person name="Tagami M."/>
            <person name="Tagami Y."/>
            <person name="Waki K."/>
            <person name="Watahiki A."/>
            <person name="Muramatsu M."/>
            <person name="Hayashizaki Y."/>
        </authorList>
    </citation>
    <scope>NUCLEOTIDE SEQUENCE</scope>
    <source>
        <strain evidence="1">C57BL/6J</strain>
        <tissue evidence="1">Testis</tissue>
    </source>
</reference>
<reference evidence="1" key="4">
    <citation type="journal article" date="2001" name="Nature">
        <title>Functional annotation of a full-length mouse cDNA collection.</title>
        <authorList>
            <consortium name="The RIKEN Genome Exploration Research Group Phase II Team and the FANTOM Consortium"/>
        </authorList>
    </citation>
    <scope>NUCLEOTIDE SEQUENCE</scope>
    <source>
        <strain evidence="1">C57BL/6J</strain>
        <tissue evidence="1">Testis</tissue>
    </source>
</reference>
<reference evidence="1" key="3">
    <citation type="journal article" date="2000" name="Genome Res.">
        <title>RIKEN integrated sequence analysis (RISA) system--384-format sequencing pipeline with 384 multicapillary sequencer.</title>
        <authorList>
            <person name="Shibata K."/>
            <person name="Itoh M."/>
            <person name="Aizawa K."/>
            <person name="Nagaoka S."/>
            <person name="Sasaki N."/>
            <person name="Carninci P."/>
            <person name="Konno H."/>
            <person name="Akiyama J."/>
            <person name="Nishi K."/>
            <person name="Kitsunai T."/>
            <person name="Tashiro H."/>
            <person name="Itoh M."/>
            <person name="Sumi N."/>
            <person name="Ishii Y."/>
            <person name="Nakamura S."/>
            <person name="Hazama M."/>
            <person name="Nishine T."/>
            <person name="Harada A."/>
            <person name="Yamamoto R."/>
            <person name="Matsumoto H."/>
            <person name="Sakaguchi S."/>
            <person name="Ikegami T."/>
            <person name="Kashiwagi K."/>
            <person name="Fujiwake S."/>
            <person name="Inoue K."/>
            <person name="Togawa Y."/>
            <person name="Izawa M."/>
            <person name="Ohara E."/>
            <person name="Watahiki M."/>
            <person name="Yoneda Y."/>
            <person name="Ishikawa T."/>
            <person name="Ozawa K."/>
            <person name="Tanaka T."/>
            <person name="Matsuura S."/>
            <person name="Kawai J."/>
            <person name="Okazaki Y."/>
            <person name="Muramatsu M."/>
            <person name="Inoue Y."/>
            <person name="Kira A."/>
            <person name="Hayashizaki Y."/>
        </authorList>
    </citation>
    <scope>NUCLEOTIDE SEQUENCE</scope>
    <source>
        <strain evidence="1">C57BL/6J</strain>
        <tissue evidence="1">Testis</tissue>
    </source>
</reference>
<proteinExistence type="evidence at transcript level"/>
<reference evidence="1" key="8">
    <citation type="journal article" date="2005" name="Science">
        <title>Antisense Transcription in the Mammalian Transcriptome.</title>
        <authorList>
            <consortium name="RIKEN Genome Exploration Research Group and Genome Science Group (Genome Network Project Core Group) and the FANTOM Consortium"/>
        </authorList>
    </citation>
    <scope>NUCLEOTIDE SEQUENCE</scope>
    <source>
        <strain evidence="1">C57BL/6J</strain>
        <tissue evidence="1">Testis</tissue>
    </source>
</reference>